<sequence length="110" mass="12156">METSKVLIFELGGCCSTSLMNPSHYSDLNQLESFSQDLYQFGISLQRINAALKPDLLNKVPGIDNFLLDKTMDVFPITVVNNLIVKSGGYPNQAEILEWTATNKGAKENS</sequence>
<dbReference type="InterPro" id="IPR010712">
    <property type="entry name" value="Arsenical-R_ArsD"/>
</dbReference>
<name>A0A327VZ07_9BACT</name>
<gene>
    <name evidence="1" type="ORF">CLV59_104536</name>
</gene>
<protein>
    <submittedName>
        <fullName evidence="1">Arsenical resistance operon trans-acting repressor ArsD</fullName>
    </submittedName>
</protein>
<evidence type="ECO:0000313" key="1">
    <source>
        <dbReference type="EMBL" id="RAJ82311.1"/>
    </source>
</evidence>
<dbReference type="Proteomes" id="UP000249819">
    <property type="component" value="Unassembled WGS sequence"/>
</dbReference>
<dbReference type="Gene3D" id="3.40.30.10">
    <property type="entry name" value="Glutaredoxin"/>
    <property type="match status" value="1"/>
</dbReference>
<keyword evidence="2" id="KW-1185">Reference proteome</keyword>
<proteinExistence type="predicted"/>
<dbReference type="GO" id="GO:0045892">
    <property type="term" value="P:negative regulation of DNA-templated transcription"/>
    <property type="evidence" value="ECO:0007669"/>
    <property type="project" value="InterPro"/>
</dbReference>
<dbReference type="GO" id="GO:0046685">
    <property type="term" value="P:response to arsenic-containing substance"/>
    <property type="evidence" value="ECO:0007669"/>
    <property type="project" value="InterPro"/>
</dbReference>
<reference evidence="1 2" key="1">
    <citation type="submission" date="2018-06" db="EMBL/GenBank/DDBJ databases">
        <title>Genomic Encyclopedia of Archaeal and Bacterial Type Strains, Phase II (KMG-II): from individual species to whole genera.</title>
        <authorList>
            <person name="Goeker M."/>
        </authorList>
    </citation>
    <scope>NUCLEOTIDE SEQUENCE [LARGE SCALE GENOMIC DNA]</scope>
    <source>
        <strain evidence="1 2">DSM 29821</strain>
    </source>
</reference>
<comment type="caution">
    <text evidence="1">The sequence shown here is derived from an EMBL/GenBank/DDBJ whole genome shotgun (WGS) entry which is preliminary data.</text>
</comment>
<dbReference type="EMBL" id="QLMA01000004">
    <property type="protein sequence ID" value="RAJ82311.1"/>
    <property type="molecule type" value="Genomic_DNA"/>
</dbReference>
<evidence type="ECO:0000313" key="2">
    <source>
        <dbReference type="Proteomes" id="UP000249819"/>
    </source>
</evidence>
<accession>A0A327VZ07</accession>
<dbReference type="GO" id="GO:0003677">
    <property type="term" value="F:DNA binding"/>
    <property type="evidence" value="ECO:0007669"/>
    <property type="project" value="InterPro"/>
</dbReference>
<dbReference type="AlphaFoldDB" id="A0A327VZ07"/>
<dbReference type="Pfam" id="PF06953">
    <property type="entry name" value="ArsD"/>
    <property type="match status" value="1"/>
</dbReference>
<dbReference type="RefSeq" id="WP_111592834.1">
    <property type="nucleotide sequence ID" value="NZ_QLMA01000004.1"/>
</dbReference>
<organism evidence="1 2">
    <name type="scientific">Chitinophaga dinghuensis</name>
    <dbReference type="NCBI Taxonomy" id="1539050"/>
    <lineage>
        <taxon>Bacteria</taxon>
        <taxon>Pseudomonadati</taxon>
        <taxon>Bacteroidota</taxon>
        <taxon>Chitinophagia</taxon>
        <taxon>Chitinophagales</taxon>
        <taxon>Chitinophagaceae</taxon>
        <taxon>Chitinophaga</taxon>
    </lineage>
</organism>
<dbReference type="OrthoDB" id="9801358at2"/>